<accession>A0ABY7YK86</accession>
<sequence length="165" mass="17474">MLSWPGPAAAYFQTGNSLRGDCLDQPTGPTGGRIACVSAFKFGSDAVLVMMGISWRRSIGPVILAHGLAIRPHKDDGSADGLDVTTDAIGERCHEASATSLDPRIEIGLGPAPYHDVEGSGDLSRFDQHGIAATLTVSAFESVVGLRLIARLRASTIKRLRLHQI</sequence>
<dbReference type="Proteomes" id="UP001220530">
    <property type="component" value="Chromosome"/>
</dbReference>
<reference evidence="1 2" key="1">
    <citation type="submission" date="2023-02" db="EMBL/GenBank/DDBJ databases">
        <title>Devosia algicola sp. nov., isolated from the phycosphere of marine algae.</title>
        <authorList>
            <person name="Kim J.M."/>
            <person name="Lee J.K."/>
            <person name="Choi B.J."/>
            <person name="Bayburt H."/>
            <person name="Jeon C.O."/>
        </authorList>
    </citation>
    <scope>NUCLEOTIDE SEQUENCE [LARGE SCALE GENOMIC DNA]</scope>
    <source>
        <strain evidence="1 2">G20-9</strain>
    </source>
</reference>
<evidence type="ECO:0000313" key="2">
    <source>
        <dbReference type="Proteomes" id="UP001220530"/>
    </source>
</evidence>
<proteinExistence type="predicted"/>
<dbReference type="EMBL" id="CP118246">
    <property type="protein sequence ID" value="WDR01624.1"/>
    <property type="molecule type" value="Genomic_DNA"/>
</dbReference>
<protein>
    <submittedName>
        <fullName evidence="1">Uncharacterized protein</fullName>
    </submittedName>
</protein>
<organism evidence="1 2">
    <name type="scientific">Devosia algicola</name>
    <dbReference type="NCBI Taxonomy" id="3026418"/>
    <lineage>
        <taxon>Bacteria</taxon>
        <taxon>Pseudomonadati</taxon>
        <taxon>Pseudomonadota</taxon>
        <taxon>Alphaproteobacteria</taxon>
        <taxon>Hyphomicrobiales</taxon>
        <taxon>Devosiaceae</taxon>
        <taxon>Devosia</taxon>
    </lineage>
</organism>
<name>A0ABY7YK86_9HYPH</name>
<dbReference type="RefSeq" id="WP_282218034.1">
    <property type="nucleotide sequence ID" value="NZ_CP118246.1"/>
</dbReference>
<evidence type="ECO:0000313" key="1">
    <source>
        <dbReference type="EMBL" id="WDR01624.1"/>
    </source>
</evidence>
<keyword evidence="2" id="KW-1185">Reference proteome</keyword>
<gene>
    <name evidence="1" type="ORF">PSQ19_12700</name>
</gene>